<comment type="caution">
    <text evidence="1">The sequence shown here is derived from an EMBL/GenBank/DDBJ whole genome shotgun (WGS) entry which is preliminary data.</text>
</comment>
<dbReference type="Gene3D" id="3.40.50.150">
    <property type="entry name" value="Vaccinia Virus protein VP39"/>
    <property type="match status" value="1"/>
</dbReference>
<gene>
    <name evidence="1" type="ORF">Salat_1861100</name>
</gene>
<reference evidence="1" key="2">
    <citation type="journal article" date="2024" name="Plant">
        <title>Genomic evolution and insights into agronomic trait innovations of Sesamum species.</title>
        <authorList>
            <person name="Miao H."/>
            <person name="Wang L."/>
            <person name="Qu L."/>
            <person name="Liu H."/>
            <person name="Sun Y."/>
            <person name="Le M."/>
            <person name="Wang Q."/>
            <person name="Wei S."/>
            <person name="Zheng Y."/>
            <person name="Lin W."/>
            <person name="Duan Y."/>
            <person name="Cao H."/>
            <person name="Xiong S."/>
            <person name="Wang X."/>
            <person name="Wei L."/>
            <person name="Li C."/>
            <person name="Ma Q."/>
            <person name="Ju M."/>
            <person name="Zhao R."/>
            <person name="Li G."/>
            <person name="Mu C."/>
            <person name="Tian Q."/>
            <person name="Mei H."/>
            <person name="Zhang T."/>
            <person name="Gao T."/>
            <person name="Zhang H."/>
        </authorList>
    </citation>
    <scope>NUCLEOTIDE SEQUENCE</scope>
    <source>
        <strain evidence="1">3651</strain>
    </source>
</reference>
<reference evidence="1" key="1">
    <citation type="submission" date="2020-06" db="EMBL/GenBank/DDBJ databases">
        <authorList>
            <person name="Li T."/>
            <person name="Hu X."/>
            <person name="Zhang T."/>
            <person name="Song X."/>
            <person name="Zhang H."/>
            <person name="Dai N."/>
            <person name="Sheng W."/>
            <person name="Hou X."/>
            <person name="Wei L."/>
        </authorList>
    </citation>
    <scope>NUCLEOTIDE SEQUENCE</scope>
    <source>
        <strain evidence="1">3651</strain>
        <tissue evidence="1">Leaf</tissue>
    </source>
</reference>
<dbReference type="EMBL" id="JACGWO010000007">
    <property type="protein sequence ID" value="KAK4422786.1"/>
    <property type="molecule type" value="Genomic_DNA"/>
</dbReference>
<evidence type="ECO:0000313" key="1">
    <source>
        <dbReference type="EMBL" id="KAK4422786.1"/>
    </source>
</evidence>
<proteinExistence type="predicted"/>
<dbReference type="PANTHER" id="PTHR33593">
    <property type="entry name" value="DUF1442 FAMILY PROTEIN"/>
    <property type="match status" value="1"/>
</dbReference>
<dbReference type="Proteomes" id="UP001293254">
    <property type="component" value="Unassembled WGS sequence"/>
</dbReference>
<dbReference type="AlphaFoldDB" id="A0AAE1Y2X5"/>
<dbReference type="Pfam" id="PF07279">
    <property type="entry name" value="DUF1442"/>
    <property type="match status" value="1"/>
</dbReference>
<organism evidence="1 2">
    <name type="scientific">Sesamum alatum</name>
    <dbReference type="NCBI Taxonomy" id="300844"/>
    <lineage>
        <taxon>Eukaryota</taxon>
        <taxon>Viridiplantae</taxon>
        <taxon>Streptophyta</taxon>
        <taxon>Embryophyta</taxon>
        <taxon>Tracheophyta</taxon>
        <taxon>Spermatophyta</taxon>
        <taxon>Magnoliopsida</taxon>
        <taxon>eudicotyledons</taxon>
        <taxon>Gunneridae</taxon>
        <taxon>Pentapetalae</taxon>
        <taxon>asterids</taxon>
        <taxon>lamiids</taxon>
        <taxon>Lamiales</taxon>
        <taxon>Pedaliaceae</taxon>
        <taxon>Sesamum</taxon>
    </lineage>
</organism>
<protein>
    <submittedName>
        <fullName evidence="1">Uncharacterized protein</fullName>
    </submittedName>
</protein>
<evidence type="ECO:0000313" key="2">
    <source>
        <dbReference type="Proteomes" id="UP001293254"/>
    </source>
</evidence>
<dbReference type="InterPro" id="IPR009902">
    <property type="entry name" value="DUF1442"/>
</dbReference>
<name>A0AAE1Y2X5_9LAMI</name>
<keyword evidence="2" id="KW-1185">Reference proteome</keyword>
<sequence>MKLVWSPETASKAYLDTVKSCEVFQEPSVAEVVSAMAAGWNAGLVVETWSRGGEIATSVGLAVAAHHTGGRHVCIVLDEESREEYAEGMRQFGRSACEMIVGDAEEAMDGLEGIDFLVVDCKGNNDEFGRVIRAAKLGERGAVLVCKNASSRGGSDCRWSSVLDGRSRVVRSVFLPVGKGLDIAHVGAKGGRTGGGKGRSRWIKRFDQDSGEEVVIRK</sequence>
<dbReference type="InterPro" id="IPR029063">
    <property type="entry name" value="SAM-dependent_MTases_sf"/>
</dbReference>
<accession>A0AAE1Y2X5</accession>
<dbReference type="PANTHER" id="PTHR33593:SF2">
    <property type="entry name" value="ANKYRIN REPEAT_KH DOMAIN PROTEIN (DUF1442)"/>
    <property type="match status" value="1"/>
</dbReference>